<keyword evidence="1" id="KW-0732">Signal</keyword>
<dbReference type="InterPro" id="IPR005532">
    <property type="entry name" value="SUMF_dom"/>
</dbReference>
<dbReference type="PANTHER" id="PTHR23150">
    <property type="entry name" value="SULFATASE MODIFYING FACTOR 1, 2"/>
    <property type="match status" value="1"/>
</dbReference>
<dbReference type="Proteomes" id="UP000014974">
    <property type="component" value="Unassembled WGS sequence"/>
</dbReference>
<dbReference type="SUPFAM" id="SSF56436">
    <property type="entry name" value="C-type lectin-like"/>
    <property type="match status" value="1"/>
</dbReference>
<dbReference type="InterPro" id="IPR016187">
    <property type="entry name" value="CTDL_fold"/>
</dbReference>
<evidence type="ECO:0000256" key="1">
    <source>
        <dbReference type="SAM" id="SignalP"/>
    </source>
</evidence>
<feature type="chain" id="PRO_5004545274" description="Sulfatase-modifying factor enzyme-like domain-containing protein" evidence="1">
    <location>
        <begin position="24"/>
        <end position="96"/>
    </location>
</feature>
<dbReference type="AlphaFoldDB" id="S7V9I5"/>
<sequence>MLKLLKRTLFVSSVSSVLFVASAYHFNKSFEPYSQEIPGTGISFDMVPIPEGSFKMGSDNGASDEAPIHEVNVDPFWMASHEVTWDLYELFLDKSF</sequence>
<dbReference type="STRING" id="641524.ADICYQ_4900"/>
<organism evidence="3 4">
    <name type="scientific">Cyclobacterium qasimii M12-11B</name>
    <dbReference type="NCBI Taxonomy" id="641524"/>
    <lineage>
        <taxon>Bacteria</taxon>
        <taxon>Pseudomonadati</taxon>
        <taxon>Bacteroidota</taxon>
        <taxon>Cytophagia</taxon>
        <taxon>Cytophagales</taxon>
        <taxon>Cyclobacteriaceae</taxon>
        <taxon>Cyclobacterium</taxon>
    </lineage>
</organism>
<evidence type="ECO:0000259" key="2">
    <source>
        <dbReference type="Pfam" id="PF03781"/>
    </source>
</evidence>
<dbReference type="Pfam" id="PF03781">
    <property type="entry name" value="FGE-sulfatase"/>
    <property type="match status" value="1"/>
</dbReference>
<reference evidence="3 4" key="1">
    <citation type="journal article" date="2013" name="Genome Announc.">
        <title>Draft Genome Sequence of Cyclobacterium qasimii Strain M12-11BT, Isolated from Arctic Marine Sediment.</title>
        <authorList>
            <person name="Shivaji S."/>
            <person name="Ara S."/>
            <person name="Singh A."/>
            <person name="Kumar Pinnaka A."/>
        </authorList>
    </citation>
    <scope>NUCLEOTIDE SEQUENCE [LARGE SCALE GENOMIC DNA]</scope>
    <source>
        <strain evidence="3 4">M12-11B</strain>
    </source>
</reference>
<dbReference type="InterPro" id="IPR042095">
    <property type="entry name" value="SUMF_sf"/>
</dbReference>
<name>S7V9I5_9BACT</name>
<proteinExistence type="predicted"/>
<feature type="signal peptide" evidence="1">
    <location>
        <begin position="1"/>
        <end position="23"/>
    </location>
</feature>
<dbReference type="PANTHER" id="PTHR23150:SF19">
    <property type="entry name" value="FORMYLGLYCINE-GENERATING ENZYME"/>
    <property type="match status" value="1"/>
</dbReference>
<dbReference type="Gene3D" id="3.90.1580.10">
    <property type="entry name" value="paralog of FGE (formylglycine-generating enzyme)"/>
    <property type="match status" value="1"/>
</dbReference>
<dbReference type="GO" id="GO:0120147">
    <property type="term" value="F:formylglycine-generating oxidase activity"/>
    <property type="evidence" value="ECO:0007669"/>
    <property type="project" value="TreeGrafter"/>
</dbReference>
<dbReference type="EMBL" id="ATNM01000156">
    <property type="protein sequence ID" value="EPR66202.1"/>
    <property type="molecule type" value="Genomic_DNA"/>
</dbReference>
<comment type="caution">
    <text evidence="3">The sequence shown here is derived from an EMBL/GenBank/DDBJ whole genome shotgun (WGS) entry which is preliminary data.</text>
</comment>
<gene>
    <name evidence="3" type="ORF">ADICYQ_4900</name>
</gene>
<evidence type="ECO:0000313" key="3">
    <source>
        <dbReference type="EMBL" id="EPR66202.1"/>
    </source>
</evidence>
<accession>S7V9I5</accession>
<feature type="domain" description="Sulfatase-modifying factor enzyme-like" evidence="2">
    <location>
        <begin position="45"/>
        <end position="94"/>
    </location>
</feature>
<dbReference type="InterPro" id="IPR051043">
    <property type="entry name" value="Sulfatase_Mod_Factor_Kinase"/>
</dbReference>
<evidence type="ECO:0000313" key="4">
    <source>
        <dbReference type="Proteomes" id="UP000014974"/>
    </source>
</evidence>
<dbReference type="eggNOG" id="COG1262">
    <property type="taxonomic scope" value="Bacteria"/>
</dbReference>
<protein>
    <recommendedName>
        <fullName evidence="2">Sulfatase-modifying factor enzyme-like domain-containing protein</fullName>
    </recommendedName>
</protein>